<accession>A0ABX1VKT4</accession>
<evidence type="ECO:0000313" key="2">
    <source>
        <dbReference type="Proteomes" id="UP000609651"/>
    </source>
</evidence>
<sequence length="139" mass="14972">MSNHSPDLNTIPRTAGELNAFAATVQRMGERLEHVTFPGGESSPDVAIRTPPPVFGVKHVSKSNPDAVLGWVFRSAEIYKKATGRDVTIERSGTGLAFYISEWSEAIAAVNFAPPTPTVEISADWLRIMLPLVPRSGAA</sequence>
<dbReference type="Proteomes" id="UP000609651">
    <property type="component" value="Unassembled WGS sequence"/>
</dbReference>
<reference evidence="1 2" key="1">
    <citation type="journal article" date="2020" name="Syst. Appl. Microbiol.">
        <title>Alienimonas chondri sp. nov., a novel planctomycete isolated from the biofilm of the red alga Chondrus crispus.</title>
        <authorList>
            <person name="Vitorino I."/>
            <person name="Albuquerque L."/>
            <person name="Wiegand S."/>
            <person name="Kallscheuer N."/>
            <person name="da Costa M.S."/>
            <person name="Lobo-da-Cunha A."/>
            <person name="Jogler C."/>
            <person name="Lage O.M."/>
        </authorList>
    </citation>
    <scope>NUCLEOTIDE SEQUENCE [LARGE SCALE GENOMIC DNA]</scope>
    <source>
        <strain evidence="1 2">LzC2</strain>
    </source>
</reference>
<dbReference type="RefSeq" id="WP_171189896.1">
    <property type="nucleotide sequence ID" value="NZ_WTPX01000254.1"/>
</dbReference>
<protein>
    <recommendedName>
        <fullName evidence="3">Phage tail protein</fullName>
    </recommendedName>
</protein>
<keyword evidence="2" id="KW-1185">Reference proteome</keyword>
<evidence type="ECO:0000313" key="1">
    <source>
        <dbReference type="EMBL" id="NNJ27995.1"/>
    </source>
</evidence>
<dbReference type="EMBL" id="WTPX01000254">
    <property type="protein sequence ID" value="NNJ27995.1"/>
    <property type="molecule type" value="Genomic_DNA"/>
</dbReference>
<name>A0ABX1VKT4_9PLAN</name>
<comment type="caution">
    <text evidence="1">The sequence shown here is derived from an EMBL/GenBank/DDBJ whole genome shotgun (WGS) entry which is preliminary data.</text>
</comment>
<proteinExistence type="predicted"/>
<organism evidence="1 2">
    <name type="scientific">Alienimonas chondri</name>
    <dbReference type="NCBI Taxonomy" id="2681879"/>
    <lineage>
        <taxon>Bacteria</taxon>
        <taxon>Pseudomonadati</taxon>
        <taxon>Planctomycetota</taxon>
        <taxon>Planctomycetia</taxon>
        <taxon>Planctomycetales</taxon>
        <taxon>Planctomycetaceae</taxon>
        <taxon>Alienimonas</taxon>
    </lineage>
</organism>
<gene>
    <name evidence="1" type="ORF">LzC2_41060</name>
</gene>
<evidence type="ECO:0008006" key="3">
    <source>
        <dbReference type="Google" id="ProtNLM"/>
    </source>
</evidence>